<reference evidence="15 16" key="1">
    <citation type="submission" date="2020-07" db="EMBL/GenBank/DDBJ databases">
        <title>Genomic Encyclopedia of Type Strains, Phase IV (KMG-V): Genome sequencing to study the core and pangenomes of soil and plant-associated prokaryotes.</title>
        <authorList>
            <person name="Whitman W."/>
        </authorList>
    </citation>
    <scope>NUCLEOTIDE SEQUENCE [LARGE SCALE GENOMIC DNA]</scope>
    <source>
        <strain evidence="15 16">X4EP2</strain>
    </source>
</reference>
<dbReference type="GO" id="GO:0046872">
    <property type="term" value="F:metal ion binding"/>
    <property type="evidence" value="ECO:0007669"/>
    <property type="project" value="UniProtKB-KW"/>
</dbReference>
<evidence type="ECO:0000313" key="15">
    <source>
        <dbReference type="EMBL" id="NYF79201.1"/>
    </source>
</evidence>
<feature type="domain" description="Peptidase M50" evidence="14">
    <location>
        <begin position="15"/>
        <end position="187"/>
    </location>
</feature>
<dbReference type="InterPro" id="IPR008915">
    <property type="entry name" value="Peptidase_M50"/>
</dbReference>
<dbReference type="InterPro" id="IPR052348">
    <property type="entry name" value="Metallopeptidase_M50B"/>
</dbReference>
<evidence type="ECO:0000256" key="5">
    <source>
        <dbReference type="ARBA" id="ARBA00022670"/>
    </source>
</evidence>
<keyword evidence="4" id="KW-1003">Cell membrane</keyword>
<dbReference type="GO" id="GO:0008237">
    <property type="term" value="F:metallopeptidase activity"/>
    <property type="evidence" value="ECO:0007669"/>
    <property type="project" value="UniProtKB-KW"/>
</dbReference>
<feature type="transmembrane region" description="Helical" evidence="13">
    <location>
        <begin position="53"/>
        <end position="72"/>
    </location>
</feature>
<protein>
    <submittedName>
        <fullName evidence="15">Zn-dependent protease</fullName>
    </submittedName>
</protein>
<keyword evidence="5 15" id="KW-0645">Protease</keyword>
<evidence type="ECO:0000256" key="9">
    <source>
        <dbReference type="ARBA" id="ARBA00022833"/>
    </source>
</evidence>
<evidence type="ECO:0000313" key="16">
    <source>
        <dbReference type="Proteomes" id="UP000589520"/>
    </source>
</evidence>
<comment type="cofactor">
    <cofactor evidence="1">
        <name>Zn(2+)</name>
        <dbReference type="ChEBI" id="CHEBI:29105"/>
    </cofactor>
</comment>
<feature type="transmembrane region" description="Helical" evidence="13">
    <location>
        <begin position="197"/>
        <end position="224"/>
    </location>
</feature>
<feature type="transmembrane region" description="Helical" evidence="13">
    <location>
        <begin position="148"/>
        <end position="176"/>
    </location>
</feature>
<comment type="subcellular location">
    <subcellularLocation>
        <location evidence="2">Cell membrane</location>
        <topology evidence="2">Multi-pass membrane protein</topology>
    </subcellularLocation>
</comment>
<keyword evidence="7" id="KW-0479">Metal-binding</keyword>
<keyword evidence="10 13" id="KW-1133">Transmembrane helix</keyword>
<evidence type="ECO:0000256" key="4">
    <source>
        <dbReference type="ARBA" id="ARBA00022475"/>
    </source>
</evidence>
<organism evidence="15 16">
    <name type="scientific">Granulicella arctica</name>
    <dbReference type="NCBI Taxonomy" id="940613"/>
    <lineage>
        <taxon>Bacteria</taxon>
        <taxon>Pseudomonadati</taxon>
        <taxon>Acidobacteriota</taxon>
        <taxon>Terriglobia</taxon>
        <taxon>Terriglobales</taxon>
        <taxon>Acidobacteriaceae</taxon>
        <taxon>Granulicella</taxon>
    </lineage>
</organism>
<keyword evidence="11" id="KW-0482">Metalloprotease</keyword>
<evidence type="ECO:0000256" key="13">
    <source>
        <dbReference type="SAM" id="Phobius"/>
    </source>
</evidence>
<evidence type="ECO:0000256" key="2">
    <source>
        <dbReference type="ARBA" id="ARBA00004651"/>
    </source>
</evidence>
<dbReference type="RefSeq" id="WP_179489263.1">
    <property type="nucleotide sequence ID" value="NZ_JACCCW010000001.1"/>
</dbReference>
<accession>A0A7Y9PG04</accession>
<sequence length="231" mass="25494">MSLNVVLALFEFVVMVLAISVHDCAQSWAASKMGDPTSRMLGRMTLNPMRHFDLLGTLIWPALYIFRSPLVLGWGKPIPITPNNFRRPDRDEMLVYAAGPAAHLIAAAACLVVLLIFKHAVPAAAGSLQAAEMLALRVPLPTDGLPGMFPIVLFLYFGILINLLLFVFNLLPLPGLDGGRILRHFLPYNAAKTFDSLGIYLLFGFMFFGFRLVLMFFGPLLGIFDQMLAVL</sequence>
<dbReference type="Pfam" id="PF02163">
    <property type="entry name" value="Peptidase_M50"/>
    <property type="match status" value="1"/>
</dbReference>
<comment type="caution">
    <text evidence="15">The sequence shown here is derived from an EMBL/GenBank/DDBJ whole genome shotgun (WGS) entry which is preliminary data.</text>
</comment>
<comment type="similarity">
    <text evidence="3">Belongs to the peptidase M50B family.</text>
</comment>
<evidence type="ECO:0000256" key="10">
    <source>
        <dbReference type="ARBA" id="ARBA00022989"/>
    </source>
</evidence>
<dbReference type="InterPro" id="IPR044537">
    <property type="entry name" value="Rip2-like"/>
</dbReference>
<evidence type="ECO:0000256" key="8">
    <source>
        <dbReference type="ARBA" id="ARBA00022801"/>
    </source>
</evidence>
<dbReference type="GO" id="GO:0005886">
    <property type="term" value="C:plasma membrane"/>
    <property type="evidence" value="ECO:0007669"/>
    <property type="project" value="UniProtKB-SubCell"/>
</dbReference>
<dbReference type="Proteomes" id="UP000589520">
    <property type="component" value="Unassembled WGS sequence"/>
</dbReference>
<gene>
    <name evidence="15" type="ORF">HDF17_001488</name>
</gene>
<evidence type="ECO:0000259" key="14">
    <source>
        <dbReference type="Pfam" id="PF02163"/>
    </source>
</evidence>
<keyword evidence="6 13" id="KW-0812">Transmembrane</keyword>
<keyword evidence="8" id="KW-0378">Hydrolase</keyword>
<keyword evidence="12 13" id="KW-0472">Membrane</keyword>
<evidence type="ECO:0000256" key="1">
    <source>
        <dbReference type="ARBA" id="ARBA00001947"/>
    </source>
</evidence>
<evidence type="ECO:0000256" key="12">
    <source>
        <dbReference type="ARBA" id="ARBA00023136"/>
    </source>
</evidence>
<name>A0A7Y9PG04_9BACT</name>
<keyword evidence="16" id="KW-1185">Reference proteome</keyword>
<dbReference type="GO" id="GO:0006508">
    <property type="term" value="P:proteolysis"/>
    <property type="evidence" value="ECO:0007669"/>
    <property type="project" value="UniProtKB-KW"/>
</dbReference>
<evidence type="ECO:0000256" key="6">
    <source>
        <dbReference type="ARBA" id="ARBA00022692"/>
    </source>
</evidence>
<dbReference type="PANTHER" id="PTHR35864:SF1">
    <property type="entry name" value="ZINC METALLOPROTEASE YWHC-RELATED"/>
    <property type="match status" value="1"/>
</dbReference>
<evidence type="ECO:0000256" key="7">
    <source>
        <dbReference type="ARBA" id="ARBA00022723"/>
    </source>
</evidence>
<dbReference type="CDD" id="cd06158">
    <property type="entry name" value="S2P-M50_like_1"/>
    <property type="match status" value="1"/>
</dbReference>
<evidence type="ECO:0000256" key="11">
    <source>
        <dbReference type="ARBA" id="ARBA00023049"/>
    </source>
</evidence>
<dbReference type="EMBL" id="JACCCW010000001">
    <property type="protein sequence ID" value="NYF79201.1"/>
    <property type="molecule type" value="Genomic_DNA"/>
</dbReference>
<proteinExistence type="inferred from homology"/>
<dbReference type="AlphaFoldDB" id="A0A7Y9PG04"/>
<keyword evidence="9" id="KW-0862">Zinc</keyword>
<dbReference type="PANTHER" id="PTHR35864">
    <property type="entry name" value="ZINC METALLOPROTEASE MJ0611-RELATED"/>
    <property type="match status" value="1"/>
</dbReference>
<feature type="transmembrane region" description="Helical" evidence="13">
    <location>
        <begin position="93"/>
        <end position="117"/>
    </location>
</feature>
<evidence type="ECO:0000256" key="3">
    <source>
        <dbReference type="ARBA" id="ARBA00007931"/>
    </source>
</evidence>